<evidence type="ECO:0000313" key="2">
    <source>
        <dbReference type="Proteomes" id="UP001162483"/>
    </source>
</evidence>
<evidence type="ECO:0000313" key="1">
    <source>
        <dbReference type="EMBL" id="CAI9534406.1"/>
    </source>
</evidence>
<protein>
    <submittedName>
        <fullName evidence="1">Uncharacterized protein</fullName>
    </submittedName>
</protein>
<dbReference type="EMBL" id="CATNWA010000195">
    <property type="protein sequence ID" value="CAI9534406.1"/>
    <property type="molecule type" value="Genomic_DNA"/>
</dbReference>
<gene>
    <name evidence="1" type="ORF">SPARVUS_LOCUS630442</name>
</gene>
<feature type="non-terminal residue" evidence="1">
    <location>
        <position position="1"/>
    </location>
</feature>
<sequence>CLWFLQEPSCSEGSNALEDHCFNQACLRRVCVGSCFRYPVELYSQGQLQELRF</sequence>
<name>A0ABN9AEJ1_9NEOB</name>
<dbReference type="Proteomes" id="UP001162483">
    <property type="component" value="Unassembled WGS sequence"/>
</dbReference>
<comment type="caution">
    <text evidence="1">The sequence shown here is derived from an EMBL/GenBank/DDBJ whole genome shotgun (WGS) entry which is preliminary data.</text>
</comment>
<organism evidence="1 2">
    <name type="scientific">Staurois parvus</name>
    <dbReference type="NCBI Taxonomy" id="386267"/>
    <lineage>
        <taxon>Eukaryota</taxon>
        <taxon>Metazoa</taxon>
        <taxon>Chordata</taxon>
        <taxon>Craniata</taxon>
        <taxon>Vertebrata</taxon>
        <taxon>Euteleostomi</taxon>
        <taxon>Amphibia</taxon>
        <taxon>Batrachia</taxon>
        <taxon>Anura</taxon>
        <taxon>Neobatrachia</taxon>
        <taxon>Ranoidea</taxon>
        <taxon>Ranidae</taxon>
        <taxon>Staurois</taxon>
    </lineage>
</organism>
<accession>A0ABN9AEJ1</accession>
<reference evidence="1" key="1">
    <citation type="submission" date="2023-05" db="EMBL/GenBank/DDBJ databases">
        <authorList>
            <person name="Stuckert A."/>
        </authorList>
    </citation>
    <scope>NUCLEOTIDE SEQUENCE</scope>
</reference>
<proteinExistence type="predicted"/>
<keyword evidence="2" id="KW-1185">Reference proteome</keyword>